<name>A0AAV4DXY0_9GAST</name>
<dbReference type="AlphaFoldDB" id="A0AAV4DXY0"/>
<evidence type="ECO:0000313" key="2">
    <source>
        <dbReference type="Proteomes" id="UP000735302"/>
    </source>
</evidence>
<sequence>MKCFLFNAPISQVYPRTSIQKNTIFEKVNMCQGVSMYLSLLFGCVTQECVLRVLLVEDQVRHGGSWYAVAKAAGTTVIVKKEAESFMFEVNKCFRGLTTQGVGIEMCLVSG</sequence>
<reference evidence="1 2" key="1">
    <citation type="journal article" date="2021" name="Elife">
        <title>Chloroplast acquisition without the gene transfer in kleptoplastic sea slugs, Plakobranchus ocellatus.</title>
        <authorList>
            <person name="Maeda T."/>
            <person name="Takahashi S."/>
            <person name="Yoshida T."/>
            <person name="Shimamura S."/>
            <person name="Takaki Y."/>
            <person name="Nagai Y."/>
            <person name="Toyoda A."/>
            <person name="Suzuki Y."/>
            <person name="Arimoto A."/>
            <person name="Ishii H."/>
            <person name="Satoh N."/>
            <person name="Nishiyama T."/>
            <person name="Hasebe M."/>
            <person name="Maruyama T."/>
            <person name="Minagawa J."/>
            <person name="Obokata J."/>
            <person name="Shigenobu S."/>
        </authorList>
    </citation>
    <scope>NUCLEOTIDE SEQUENCE [LARGE SCALE GENOMIC DNA]</scope>
</reference>
<proteinExistence type="predicted"/>
<comment type="caution">
    <text evidence="1">The sequence shown here is derived from an EMBL/GenBank/DDBJ whole genome shotgun (WGS) entry which is preliminary data.</text>
</comment>
<dbReference type="Proteomes" id="UP000735302">
    <property type="component" value="Unassembled WGS sequence"/>
</dbReference>
<protein>
    <submittedName>
        <fullName evidence="1">Uncharacterized protein</fullName>
    </submittedName>
</protein>
<evidence type="ECO:0000313" key="1">
    <source>
        <dbReference type="EMBL" id="GFO49059.1"/>
    </source>
</evidence>
<organism evidence="1 2">
    <name type="scientific">Plakobranchus ocellatus</name>
    <dbReference type="NCBI Taxonomy" id="259542"/>
    <lineage>
        <taxon>Eukaryota</taxon>
        <taxon>Metazoa</taxon>
        <taxon>Spiralia</taxon>
        <taxon>Lophotrochozoa</taxon>
        <taxon>Mollusca</taxon>
        <taxon>Gastropoda</taxon>
        <taxon>Heterobranchia</taxon>
        <taxon>Euthyneura</taxon>
        <taxon>Panpulmonata</taxon>
        <taxon>Sacoglossa</taxon>
        <taxon>Placobranchoidea</taxon>
        <taxon>Plakobranchidae</taxon>
        <taxon>Plakobranchus</taxon>
    </lineage>
</organism>
<gene>
    <name evidence="1" type="ORF">PoB_007556400</name>
</gene>
<accession>A0AAV4DXY0</accession>
<dbReference type="EMBL" id="BLXT01008455">
    <property type="protein sequence ID" value="GFO49059.1"/>
    <property type="molecule type" value="Genomic_DNA"/>
</dbReference>
<keyword evidence="2" id="KW-1185">Reference proteome</keyword>